<dbReference type="RefSeq" id="WP_074923488.1">
    <property type="nucleotide sequence ID" value="NZ_CP141274.1"/>
</dbReference>
<reference evidence="8 9" key="1">
    <citation type="submission" date="2016-10" db="EMBL/GenBank/DDBJ databases">
        <authorList>
            <person name="de Groot N.N."/>
        </authorList>
    </citation>
    <scope>NUCLEOTIDE SEQUENCE [LARGE SCALE GENOMIC DNA]</scope>
    <source>
        <strain evidence="8 9">LMG 24775</strain>
    </source>
</reference>
<dbReference type="InterPro" id="IPR004006">
    <property type="entry name" value="DhaK_dom"/>
</dbReference>
<evidence type="ECO:0000259" key="7">
    <source>
        <dbReference type="PROSITE" id="PS51481"/>
    </source>
</evidence>
<dbReference type="Gene3D" id="3.40.50.10440">
    <property type="entry name" value="Dihydroxyacetone kinase, domain 1"/>
    <property type="match status" value="1"/>
</dbReference>
<keyword evidence="1" id="KW-0808">Transferase</keyword>
<dbReference type="InterPro" id="IPR012737">
    <property type="entry name" value="DhaK_L_YcgS"/>
</dbReference>
<dbReference type="FunFam" id="1.25.40.340:FF:000002">
    <property type="entry name" value="Dihydroxyacetone kinase, L subunit"/>
    <property type="match status" value="1"/>
</dbReference>
<dbReference type="Gene3D" id="3.30.1180.20">
    <property type="entry name" value="Dihydroxyacetone kinase, domain 2"/>
    <property type="match status" value="1"/>
</dbReference>
<feature type="compositionally biased region" description="Low complexity" evidence="5">
    <location>
        <begin position="353"/>
        <end position="379"/>
    </location>
</feature>
<dbReference type="NCBIfam" id="TIGR02365">
    <property type="entry name" value="dha_L_ycgS"/>
    <property type="match status" value="1"/>
</dbReference>
<evidence type="ECO:0000256" key="4">
    <source>
        <dbReference type="ARBA" id="ARBA00022840"/>
    </source>
</evidence>
<sequence>MTTNRVINDPDRVVEDMLHGWIAAHGDTLRIDEGNARVVRLHGAPRRGKVGIVTGGGSGHEPAFLGYVGAGLCDAAAVGEVFSSPTARSFYDAMRAADGGAGVACLYGNYAGDNMNVAMAVQMAAAEGMAVRTVVANDDVPSAARGDEASRRGVAGEILMWKVAGARAAMGASLDEVIAIARHAMARTRSIGIGLSACTIPAVGKANFHIERGSMEVGIGHHGEPGMSVHPTTTAAGMAERMLGALLPDLPFAPGDRVAVLLSGLGATPLMEQYILYGEVARRLQERGIQVAFRLVGNLFTSLEMMGITLTLMQLDDALEACLKAPCQSVALTLAGGLPPQAQEAIPTLPSVPARTPAQAQEQAQEQAQTARPPAARRTSQGPAIALDGAGSIVRELITAIVGHREFLSEIDGLIGDGDHGINMAKGFSGCGARLDAMDAGQAAQLPAALQQLSQALMDDIGGSMGPLYGSFFQGFADVLGPEQEMDAALFGQALARAVADVQEMGKARVGDKTLIDTLAPALQAYRQSLQAGAGFREALQAMEAAAEAGKESTRHLQARIGRSARLGPRSIGVLDAGATSCWLILSTLAQSLQRRLAQASA</sequence>
<evidence type="ECO:0000256" key="1">
    <source>
        <dbReference type="ARBA" id="ARBA00022679"/>
    </source>
</evidence>
<dbReference type="AlphaFoldDB" id="A0A1H3TCN8"/>
<dbReference type="GO" id="GO:0004371">
    <property type="term" value="F:glycerone kinase activity"/>
    <property type="evidence" value="ECO:0007669"/>
    <property type="project" value="InterPro"/>
</dbReference>
<dbReference type="Proteomes" id="UP000183417">
    <property type="component" value="Unassembled WGS sequence"/>
</dbReference>
<feature type="domain" description="DhaL" evidence="6">
    <location>
        <begin position="388"/>
        <end position="591"/>
    </location>
</feature>
<dbReference type="Pfam" id="PF02734">
    <property type="entry name" value="Dak2"/>
    <property type="match status" value="1"/>
</dbReference>
<dbReference type="FunFam" id="3.40.50.10440:FF:000001">
    <property type="entry name" value="Dihydroxyacetone kinase, DhaK subunit"/>
    <property type="match status" value="1"/>
</dbReference>
<dbReference type="PROSITE" id="PS51480">
    <property type="entry name" value="DHAL"/>
    <property type="match status" value="1"/>
</dbReference>
<dbReference type="InterPro" id="IPR036117">
    <property type="entry name" value="DhaL_dom_sf"/>
</dbReference>
<evidence type="ECO:0000259" key="6">
    <source>
        <dbReference type="PROSITE" id="PS51480"/>
    </source>
</evidence>
<protein>
    <submittedName>
        <fullName evidence="8">Homodimeric dihydroxyacetone kinase</fullName>
    </submittedName>
</protein>
<evidence type="ECO:0000256" key="5">
    <source>
        <dbReference type="SAM" id="MobiDB-lite"/>
    </source>
</evidence>
<keyword evidence="2" id="KW-0547">Nucleotide-binding</keyword>
<dbReference type="PANTHER" id="PTHR28629">
    <property type="entry name" value="TRIOKINASE/FMN CYCLASE"/>
    <property type="match status" value="1"/>
</dbReference>
<dbReference type="NCBIfam" id="NF011049">
    <property type="entry name" value="PRK14479.1"/>
    <property type="match status" value="1"/>
</dbReference>
<accession>A0A1H3TCN8</accession>
<dbReference type="EMBL" id="FNPE01000027">
    <property type="protein sequence ID" value="SDZ47870.1"/>
    <property type="molecule type" value="Genomic_DNA"/>
</dbReference>
<keyword evidence="3 8" id="KW-0418">Kinase</keyword>
<dbReference type="GeneID" id="94691531"/>
<evidence type="ECO:0000313" key="9">
    <source>
        <dbReference type="Proteomes" id="UP000183417"/>
    </source>
</evidence>
<dbReference type="InterPro" id="IPR004007">
    <property type="entry name" value="DhaL_dom"/>
</dbReference>
<evidence type="ECO:0000256" key="3">
    <source>
        <dbReference type="ARBA" id="ARBA00022777"/>
    </source>
</evidence>
<keyword evidence="4" id="KW-0067">ATP-binding</keyword>
<dbReference type="GO" id="GO:0005829">
    <property type="term" value="C:cytosol"/>
    <property type="evidence" value="ECO:0007669"/>
    <property type="project" value="TreeGrafter"/>
</dbReference>
<dbReference type="SUPFAM" id="SSF101473">
    <property type="entry name" value="DhaL-like"/>
    <property type="match status" value="1"/>
</dbReference>
<dbReference type="GO" id="GO:0005524">
    <property type="term" value="F:ATP binding"/>
    <property type="evidence" value="ECO:0007669"/>
    <property type="project" value="UniProtKB-KW"/>
</dbReference>
<feature type="domain" description="DhaK" evidence="7">
    <location>
        <begin position="9"/>
        <end position="332"/>
    </location>
</feature>
<organism evidence="8 9">
    <name type="scientific">Delftia lacustris</name>
    <dbReference type="NCBI Taxonomy" id="558537"/>
    <lineage>
        <taxon>Bacteria</taxon>
        <taxon>Pseudomonadati</taxon>
        <taxon>Pseudomonadota</taxon>
        <taxon>Betaproteobacteria</taxon>
        <taxon>Burkholderiales</taxon>
        <taxon>Comamonadaceae</taxon>
        <taxon>Delftia</taxon>
    </lineage>
</organism>
<evidence type="ECO:0000313" key="8">
    <source>
        <dbReference type="EMBL" id="SDZ47870.1"/>
    </source>
</evidence>
<dbReference type="Pfam" id="PF02733">
    <property type="entry name" value="Dak1"/>
    <property type="match status" value="1"/>
</dbReference>
<dbReference type="PROSITE" id="PS51481">
    <property type="entry name" value="DHAK"/>
    <property type="match status" value="1"/>
</dbReference>
<gene>
    <name evidence="8" type="ORF">SAMN05421547_12747</name>
</gene>
<dbReference type="InterPro" id="IPR050861">
    <property type="entry name" value="Dihydroxyacetone_Kinase"/>
</dbReference>
<name>A0A1H3TCN8_9BURK</name>
<feature type="region of interest" description="Disordered" evidence="5">
    <location>
        <begin position="353"/>
        <end position="382"/>
    </location>
</feature>
<dbReference type="SMART" id="SM01120">
    <property type="entry name" value="Dak2"/>
    <property type="match status" value="1"/>
</dbReference>
<dbReference type="GO" id="GO:0019563">
    <property type="term" value="P:glycerol catabolic process"/>
    <property type="evidence" value="ECO:0007669"/>
    <property type="project" value="TreeGrafter"/>
</dbReference>
<proteinExistence type="predicted"/>
<dbReference type="SUPFAM" id="SSF82549">
    <property type="entry name" value="DAK1/DegV-like"/>
    <property type="match status" value="1"/>
</dbReference>
<evidence type="ECO:0000256" key="2">
    <source>
        <dbReference type="ARBA" id="ARBA00022741"/>
    </source>
</evidence>
<dbReference type="Gene3D" id="1.25.40.340">
    <property type="match status" value="1"/>
</dbReference>
<dbReference type="PANTHER" id="PTHR28629:SF4">
    <property type="entry name" value="TRIOKINASE_FMN CYCLASE"/>
    <property type="match status" value="1"/>
</dbReference>